<dbReference type="Gene3D" id="1.20.1250.20">
    <property type="entry name" value="MFS general substrate transporter like domains"/>
    <property type="match status" value="1"/>
</dbReference>
<dbReference type="STRING" id="401562.NS365_13835"/>
<evidence type="ECO:0000256" key="3">
    <source>
        <dbReference type="ARBA" id="ARBA00023136"/>
    </source>
</evidence>
<sequence>MALSAGALAANLYYAQPIVALIGADLGMDPALESTIVTASQIGYALGLVLLVPLGDVLENRRLILLTMSAAVLGLIGLALTPSLPLLFALTLLVGIASTAAQMIVPLAASFARPEERGRIVGNIMTGLLGGILLARPLSSFVAGFLGWRGIFLLSAVFVALLTLAGSRAFPSRQPEGRERYGALIRSLGTLFIREPVLRRRALYHAALFAAFGIFWTGAPILLLREPYNLSPQWVALFTLSGALGVLAAPVAGRMADRGHSRRGTLIAISLALGAMAIAFLGTHSLIALVLAGILVDLGVQANLVIGQREIFQLDAAIRNRLNAVYMTTFFLGGALGSSLTSPVLEHFGWHGVALMGCLFPALALAYFLTGERRPG</sequence>
<name>A0A175R8D7_9HYPH</name>
<evidence type="ECO:0000256" key="4">
    <source>
        <dbReference type="SAM" id="Phobius"/>
    </source>
</evidence>
<feature type="transmembrane region" description="Helical" evidence="4">
    <location>
        <begin position="234"/>
        <end position="252"/>
    </location>
</feature>
<feature type="transmembrane region" description="Helical" evidence="4">
    <location>
        <begin position="36"/>
        <end position="54"/>
    </location>
</feature>
<dbReference type="GO" id="GO:0022857">
    <property type="term" value="F:transmembrane transporter activity"/>
    <property type="evidence" value="ECO:0007669"/>
    <property type="project" value="InterPro"/>
</dbReference>
<feature type="transmembrane region" description="Helical" evidence="4">
    <location>
        <begin position="318"/>
        <end position="336"/>
    </location>
</feature>
<dbReference type="CDD" id="cd17324">
    <property type="entry name" value="MFS_NepI_like"/>
    <property type="match status" value="1"/>
</dbReference>
<feature type="transmembrane region" description="Helical" evidence="4">
    <location>
        <begin position="348"/>
        <end position="369"/>
    </location>
</feature>
<dbReference type="Proteomes" id="UP000078272">
    <property type="component" value="Unassembled WGS sequence"/>
</dbReference>
<dbReference type="AlphaFoldDB" id="A0A175R8D7"/>
<feature type="transmembrane region" description="Helical" evidence="4">
    <location>
        <begin position="120"/>
        <end position="138"/>
    </location>
</feature>
<keyword evidence="1 4" id="KW-0812">Transmembrane</keyword>
<dbReference type="PANTHER" id="PTHR42910">
    <property type="entry name" value="TRANSPORTER SCO4007-RELATED"/>
    <property type="match status" value="1"/>
</dbReference>
<gene>
    <name evidence="6" type="ORF">NS226_14600</name>
</gene>
<dbReference type="SUPFAM" id="SSF103473">
    <property type="entry name" value="MFS general substrate transporter"/>
    <property type="match status" value="1"/>
</dbReference>
<reference evidence="6 7" key="1">
    <citation type="journal article" date="2016" name="Front. Microbiol.">
        <title>Genomic Resource of Rice Seed Associated Bacteria.</title>
        <authorList>
            <person name="Midha S."/>
            <person name="Bansal K."/>
            <person name="Sharma S."/>
            <person name="Kumar N."/>
            <person name="Patil P.P."/>
            <person name="Chaudhry V."/>
            <person name="Patil P.B."/>
        </authorList>
    </citation>
    <scope>NUCLEOTIDE SEQUENCE [LARGE SCALE GENOMIC DNA]</scope>
    <source>
        <strain evidence="6 7">NS226</strain>
    </source>
</reference>
<feature type="domain" description="Major facilitator superfamily (MFS) profile" evidence="5">
    <location>
        <begin position="1"/>
        <end position="374"/>
    </location>
</feature>
<feature type="transmembrane region" description="Helical" evidence="4">
    <location>
        <begin position="86"/>
        <end position="108"/>
    </location>
</feature>
<evidence type="ECO:0000313" key="7">
    <source>
        <dbReference type="Proteomes" id="UP000078272"/>
    </source>
</evidence>
<dbReference type="EMBL" id="LDPZ01000030">
    <property type="protein sequence ID" value="KTQ94143.1"/>
    <property type="molecule type" value="Genomic_DNA"/>
</dbReference>
<dbReference type="PANTHER" id="PTHR42910:SF1">
    <property type="entry name" value="MAJOR FACILITATOR SUPERFAMILY (MFS) PROFILE DOMAIN-CONTAINING PROTEIN"/>
    <property type="match status" value="1"/>
</dbReference>
<accession>A0A175R8D7</accession>
<comment type="caution">
    <text evidence="6">The sequence shown here is derived from an EMBL/GenBank/DDBJ whole genome shotgun (WGS) entry which is preliminary data.</text>
</comment>
<keyword evidence="3 4" id="KW-0472">Membrane</keyword>
<dbReference type="Pfam" id="PF07690">
    <property type="entry name" value="MFS_1"/>
    <property type="match status" value="1"/>
</dbReference>
<dbReference type="InterPro" id="IPR036259">
    <property type="entry name" value="MFS_trans_sf"/>
</dbReference>
<feature type="transmembrane region" description="Helical" evidence="4">
    <location>
        <begin position="150"/>
        <end position="170"/>
    </location>
</feature>
<dbReference type="InterPro" id="IPR020846">
    <property type="entry name" value="MFS_dom"/>
</dbReference>
<evidence type="ECO:0000313" key="6">
    <source>
        <dbReference type="EMBL" id="KTQ94143.1"/>
    </source>
</evidence>
<dbReference type="PATRIC" id="fig|401562.3.peg.2620"/>
<dbReference type="InterPro" id="IPR011701">
    <property type="entry name" value="MFS"/>
</dbReference>
<feature type="transmembrane region" description="Helical" evidence="4">
    <location>
        <begin position="202"/>
        <end position="222"/>
    </location>
</feature>
<feature type="transmembrane region" description="Helical" evidence="4">
    <location>
        <begin position="63"/>
        <end position="80"/>
    </location>
</feature>
<protein>
    <submittedName>
        <fullName evidence="6">MFS transporter</fullName>
    </submittedName>
</protein>
<evidence type="ECO:0000259" key="5">
    <source>
        <dbReference type="PROSITE" id="PS50850"/>
    </source>
</evidence>
<keyword evidence="2 4" id="KW-1133">Transmembrane helix</keyword>
<evidence type="ECO:0000256" key="2">
    <source>
        <dbReference type="ARBA" id="ARBA00022989"/>
    </source>
</evidence>
<feature type="transmembrane region" description="Helical" evidence="4">
    <location>
        <begin position="264"/>
        <end position="281"/>
    </location>
</feature>
<proteinExistence type="predicted"/>
<dbReference type="PROSITE" id="PS50850">
    <property type="entry name" value="MFS"/>
    <property type="match status" value="1"/>
</dbReference>
<organism evidence="6 7">
    <name type="scientific">Aureimonas ureilytica</name>
    <dbReference type="NCBI Taxonomy" id="401562"/>
    <lineage>
        <taxon>Bacteria</taxon>
        <taxon>Pseudomonadati</taxon>
        <taxon>Pseudomonadota</taxon>
        <taxon>Alphaproteobacteria</taxon>
        <taxon>Hyphomicrobiales</taxon>
        <taxon>Aurantimonadaceae</taxon>
        <taxon>Aureimonas</taxon>
    </lineage>
</organism>
<evidence type="ECO:0000256" key="1">
    <source>
        <dbReference type="ARBA" id="ARBA00022692"/>
    </source>
</evidence>
<feature type="transmembrane region" description="Helical" evidence="4">
    <location>
        <begin position="287"/>
        <end position="306"/>
    </location>
</feature>